<reference evidence="3 4" key="1">
    <citation type="submission" date="2017-09" db="EMBL/GenBank/DDBJ databases">
        <title>Large-scale bioinformatics analysis of Bacillus genomes uncovers conserved roles of natural products in bacterial physiology.</title>
        <authorList>
            <consortium name="Agbiome Team Llc"/>
            <person name="Bleich R.M."/>
            <person name="Grubbs K.J."/>
            <person name="Santa Maria K.C."/>
            <person name="Allen S.E."/>
            <person name="Farag S."/>
            <person name="Shank E.A."/>
            <person name="Bowers A."/>
        </authorList>
    </citation>
    <scope>NUCLEOTIDE SEQUENCE [LARGE SCALE GENOMIC DNA]</scope>
    <source>
        <strain evidence="3 4">AFS021349</strain>
    </source>
</reference>
<dbReference type="Proteomes" id="UP000220841">
    <property type="component" value="Unassembled WGS sequence"/>
</dbReference>
<feature type="transmembrane region" description="Helical" evidence="1">
    <location>
        <begin position="420"/>
        <end position="439"/>
    </location>
</feature>
<feature type="transmembrane region" description="Helical" evidence="1">
    <location>
        <begin position="262"/>
        <end position="282"/>
    </location>
</feature>
<keyword evidence="1" id="KW-1133">Transmembrane helix</keyword>
<sequence>MQKTLRSIPSLGVNLASCIILLIMCWSIFQQQDLAFSPFIIFGICTFIIFIYALVFLTRNISTKKYAYTISIVYLLISIIIIKLVPSSPISDFQYMLDGAKELAAGNMKAIKDNQYFFWNTTQLGFTIYEALVLTLTSHSYFALQFLNIVYTLLTGLAIFYIAKHRLNNETFGRFGFILYVTSINLFLLVPVLTNQHLSMMLFSWGTYHLLARDENKNYINMVFGGLLFALGNIIYPIGILFLIAAGLFLLFFHSNILKRNFISSITFISTYLVILYTLAYIPVMLNISHNPITNADSGWKFVIGLNKESNGQYSLEDFAKLRQSIVDFDIEEHNRIQKQLIKERTENLTDLIPLMNKKNIIMWGSPTDSYAYIPINDIARNTINDVLFIKLDFIHYVSIMLLSMGSVFIFLFSSPFKNLNMKYFQILIIGAFLIYLVTEVQIRYRYFFFPIFIILAAFTLQYIMNLSLFKMNKAQAGSTASTDS</sequence>
<organism evidence="3 4">
    <name type="scientific">Bacillus toyonensis</name>
    <dbReference type="NCBI Taxonomy" id="155322"/>
    <lineage>
        <taxon>Bacteria</taxon>
        <taxon>Bacillati</taxon>
        <taxon>Bacillota</taxon>
        <taxon>Bacilli</taxon>
        <taxon>Bacillales</taxon>
        <taxon>Bacillaceae</taxon>
        <taxon>Bacillus</taxon>
        <taxon>Bacillus cereus group</taxon>
    </lineage>
</organism>
<keyword evidence="1" id="KW-0812">Transmembrane</keyword>
<feature type="transmembrane region" description="Helical" evidence="1">
    <location>
        <begin position="35"/>
        <end position="57"/>
    </location>
</feature>
<dbReference type="EMBL" id="NUBY01000071">
    <property type="protein sequence ID" value="PEQ05092.1"/>
    <property type="molecule type" value="Genomic_DNA"/>
</dbReference>
<feature type="transmembrane region" description="Helical" evidence="1">
    <location>
        <begin position="394"/>
        <end position="413"/>
    </location>
</feature>
<evidence type="ECO:0000313" key="3">
    <source>
        <dbReference type="EMBL" id="PEQ05092.1"/>
    </source>
</evidence>
<evidence type="ECO:0000256" key="1">
    <source>
        <dbReference type="SAM" id="Phobius"/>
    </source>
</evidence>
<dbReference type="RefSeq" id="WP_098226723.1">
    <property type="nucleotide sequence ID" value="NZ_NUBY01000071.1"/>
</dbReference>
<evidence type="ECO:0000313" key="4">
    <source>
        <dbReference type="Proteomes" id="UP000220841"/>
    </source>
</evidence>
<feature type="transmembrane region" description="Helical" evidence="1">
    <location>
        <begin position="142"/>
        <end position="163"/>
    </location>
</feature>
<evidence type="ECO:0000259" key="2">
    <source>
        <dbReference type="Pfam" id="PF13231"/>
    </source>
</evidence>
<dbReference type="Pfam" id="PF13231">
    <property type="entry name" value="PMT_2"/>
    <property type="match status" value="1"/>
</dbReference>
<feature type="transmembrane region" description="Helical" evidence="1">
    <location>
        <begin position="445"/>
        <end position="464"/>
    </location>
</feature>
<protein>
    <submittedName>
        <fullName evidence="3">ABC transporter permease</fullName>
    </submittedName>
</protein>
<gene>
    <name evidence="3" type="ORF">CN585_16385</name>
</gene>
<dbReference type="AlphaFoldDB" id="A0A2A8HE75"/>
<dbReference type="InterPro" id="IPR038731">
    <property type="entry name" value="RgtA/B/C-like"/>
</dbReference>
<keyword evidence="1" id="KW-0472">Membrane</keyword>
<accession>A0A2A8HE75</accession>
<feature type="transmembrane region" description="Helical" evidence="1">
    <location>
        <begin position="66"/>
        <end position="85"/>
    </location>
</feature>
<name>A0A2A8HE75_9BACI</name>
<feature type="transmembrane region" description="Helical" evidence="1">
    <location>
        <begin position="234"/>
        <end position="253"/>
    </location>
</feature>
<feature type="domain" description="Glycosyltransferase RgtA/B/C/D-like" evidence="2">
    <location>
        <begin position="131"/>
        <end position="276"/>
    </location>
</feature>
<feature type="transmembrane region" description="Helical" evidence="1">
    <location>
        <begin position="12"/>
        <end position="29"/>
    </location>
</feature>
<proteinExistence type="predicted"/>
<feature type="transmembrane region" description="Helical" evidence="1">
    <location>
        <begin position="175"/>
        <end position="194"/>
    </location>
</feature>
<comment type="caution">
    <text evidence="3">The sequence shown here is derived from an EMBL/GenBank/DDBJ whole genome shotgun (WGS) entry which is preliminary data.</text>
</comment>